<evidence type="ECO:0000313" key="1">
    <source>
        <dbReference type="EMBL" id="CAG8668721.1"/>
    </source>
</evidence>
<feature type="non-terminal residue" evidence="1">
    <location>
        <position position="1"/>
    </location>
</feature>
<organism evidence="1 2">
    <name type="scientific">Cetraspora pellucida</name>
    <dbReference type="NCBI Taxonomy" id="1433469"/>
    <lineage>
        <taxon>Eukaryota</taxon>
        <taxon>Fungi</taxon>
        <taxon>Fungi incertae sedis</taxon>
        <taxon>Mucoromycota</taxon>
        <taxon>Glomeromycotina</taxon>
        <taxon>Glomeromycetes</taxon>
        <taxon>Diversisporales</taxon>
        <taxon>Gigasporaceae</taxon>
        <taxon>Cetraspora</taxon>
    </lineage>
</organism>
<comment type="caution">
    <text evidence="1">The sequence shown here is derived from an EMBL/GenBank/DDBJ whole genome shotgun (WGS) entry which is preliminary data.</text>
</comment>
<gene>
    <name evidence="1" type="ORF">CPELLU_LOCUS10163</name>
</gene>
<dbReference type="AlphaFoldDB" id="A0A9N9HA81"/>
<evidence type="ECO:0000313" key="2">
    <source>
        <dbReference type="Proteomes" id="UP000789759"/>
    </source>
</evidence>
<dbReference type="Proteomes" id="UP000789759">
    <property type="component" value="Unassembled WGS sequence"/>
</dbReference>
<proteinExistence type="predicted"/>
<accession>A0A9N9HA81</accession>
<dbReference type="EMBL" id="CAJVQA010008234">
    <property type="protein sequence ID" value="CAG8668721.1"/>
    <property type="molecule type" value="Genomic_DNA"/>
</dbReference>
<keyword evidence="2" id="KW-1185">Reference proteome</keyword>
<dbReference type="OrthoDB" id="2424504at2759"/>
<protein>
    <submittedName>
        <fullName evidence="1">13020_t:CDS:1</fullName>
    </submittedName>
</protein>
<sequence length="86" mass="10446">ETHSEIKDLNDELNQLQEIYQLKYNSDDDKSDNKDNYQHSMSASEDLLFDHIDDELDDYFTLQQIKEFQQIFFQNPIQYTKEYSIK</sequence>
<reference evidence="1" key="1">
    <citation type="submission" date="2021-06" db="EMBL/GenBank/DDBJ databases">
        <authorList>
            <person name="Kallberg Y."/>
            <person name="Tangrot J."/>
            <person name="Rosling A."/>
        </authorList>
    </citation>
    <scope>NUCLEOTIDE SEQUENCE</scope>
    <source>
        <strain evidence="1">FL966</strain>
    </source>
</reference>
<name>A0A9N9HA81_9GLOM</name>